<dbReference type="GeneID" id="37215322"/>
<dbReference type="AlphaFoldDB" id="A0A319B9K0"/>
<dbReference type="EMBL" id="KZ821623">
    <property type="protein sequence ID" value="PYH69387.1"/>
    <property type="molecule type" value="Genomic_DNA"/>
</dbReference>
<evidence type="ECO:0000313" key="2">
    <source>
        <dbReference type="Proteomes" id="UP000248405"/>
    </source>
</evidence>
<keyword evidence="2" id="KW-1185">Reference proteome</keyword>
<reference evidence="1" key="1">
    <citation type="submission" date="2016-12" db="EMBL/GenBank/DDBJ databases">
        <title>The genomes of Aspergillus section Nigri reveals drivers in fungal speciation.</title>
        <authorList>
            <consortium name="DOE Joint Genome Institute"/>
            <person name="Vesth T.C."/>
            <person name="Nybo J."/>
            <person name="Theobald S."/>
            <person name="Brandl J."/>
            <person name="Frisvad J.C."/>
            <person name="Nielsen K.F."/>
            <person name="Lyhne E.K."/>
            <person name="Kogle M.E."/>
            <person name="Kuo A."/>
            <person name="Riley R."/>
            <person name="Clum A."/>
            <person name="Nolan M."/>
            <person name="Lipzen A."/>
            <person name="Salamov A."/>
            <person name="Henrissat B."/>
            <person name="Wiebenga A."/>
            <person name="De Vries R.P."/>
            <person name="Grigoriev I.V."/>
            <person name="Mortensen U.H."/>
            <person name="Andersen M.R."/>
            <person name="Baker S.E."/>
        </authorList>
    </citation>
    <scope>NUCLEOTIDE SEQUENCE [LARGE SCALE GENOMIC DNA]</scope>
    <source>
        <strain evidence="1">CBS 113365</strain>
    </source>
</reference>
<dbReference type="RefSeq" id="XP_025563181.1">
    <property type="nucleotide sequence ID" value="XM_025710730.1"/>
</dbReference>
<dbReference type="Proteomes" id="UP000248405">
    <property type="component" value="Unassembled WGS sequence"/>
</dbReference>
<protein>
    <submittedName>
        <fullName evidence="1">Uncharacterized protein</fullName>
    </submittedName>
</protein>
<proteinExistence type="predicted"/>
<organism evidence="1 2">
    <name type="scientific">Aspergillus vadensis (strain CBS 113365 / IMI 142717 / IBT 24658)</name>
    <dbReference type="NCBI Taxonomy" id="1448311"/>
    <lineage>
        <taxon>Eukaryota</taxon>
        <taxon>Fungi</taxon>
        <taxon>Dikarya</taxon>
        <taxon>Ascomycota</taxon>
        <taxon>Pezizomycotina</taxon>
        <taxon>Eurotiomycetes</taxon>
        <taxon>Eurotiomycetidae</taxon>
        <taxon>Eurotiales</taxon>
        <taxon>Aspergillaceae</taxon>
        <taxon>Aspergillus</taxon>
        <taxon>Aspergillus subgen. Circumdati</taxon>
    </lineage>
</organism>
<name>A0A319B9K0_ASPVC</name>
<dbReference type="OrthoDB" id="422637at2759"/>
<evidence type="ECO:0000313" key="1">
    <source>
        <dbReference type="EMBL" id="PYH69387.1"/>
    </source>
</evidence>
<accession>A0A319B9K0</accession>
<sequence>MGQMPNLNWRVKMRQSTGVFGMGGALELVDVPKETGRERDRMKEVITNKPLMLFDLAETLLYQSMIPSSRLRCFELFITKSDVSHAGRLADFMADIADSGFEEKLRILASLAVKIRLDGFGISTLQSFQPEMQFAINVLLPNRRHKSNYGPDPREVGITTEQAQQRITNSTYCGIR</sequence>
<gene>
    <name evidence="1" type="ORF">BO88DRAFT_453142</name>
</gene>